<dbReference type="InterPro" id="IPR000782">
    <property type="entry name" value="FAS1_domain"/>
</dbReference>
<feature type="region of interest" description="Disordered" evidence="1">
    <location>
        <begin position="105"/>
        <end position="126"/>
    </location>
</feature>
<dbReference type="PROSITE" id="PS50213">
    <property type="entry name" value="FAS1"/>
    <property type="match status" value="1"/>
</dbReference>
<accession>A0A2W5MIY0</accession>
<gene>
    <name evidence="3" type="ORF">DI564_01145</name>
</gene>
<dbReference type="Pfam" id="PF02469">
    <property type="entry name" value="Fasciclin"/>
    <property type="match status" value="1"/>
</dbReference>
<feature type="compositionally biased region" description="Basic residues" evidence="1">
    <location>
        <begin position="105"/>
        <end position="118"/>
    </location>
</feature>
<evidence type="ECO:0000313" key="3">
    <source>
        <dbReference type="EMBL" id="PZQ19877.1"/>
    </source>
</evidence>
<dbReference type="PANTHER" id="PTHR10900:SF77">
    <property type="entry name" value="FI19380P1"/>
    <property type="match status" value="1"/>
</dbReference>
<evidence type="ECO:0000256" key="1">
    <source>
        <dbReference type="SAM" id="MobiDB-lite"/>
    </source>
</evidence>
<proteinExistence type="predicted"/>
<dbReference type="AlphaFoldDB" id="A0A2W5MIY0"/>
<protein>
    <recommendedName>
        <fullName evidence="2">FAS1 domain-containing protein</fullName>
    </recommendedName>
</protein>
<feature type="domain" description="FAS1" evidence="2">
    <location>
        <begin position="132"/>
        <end position="264"/>
    </location>
</feature>
<dbReference type="InterPro" id="IPR050904">
    <property type="entry name" value="Adhesion/Biosynth-related"/>
</dbReference>
<evidence type="ECO:0000313" key="4">
    <source>
        <dbReference type="Proteomes" id="UP000249046"/>
    </source>
</evidence>
<dbReference type="Gene3D" id="2.30.180.10">
    <property type="entry name" value="FAS1 domain"/>
    <property type="match status" value="1"/>
</dbReference>
<dbReference type="InterPro" id="IPR036378">
    <property type="entry name" value="FAS1_dom_sf"/>
</dbReference>
<evidence type="ECO:0000259" key="2">
    <source>
        <dbReference type="PROSITE" id="PS50213"/>
    </source>
</evidence>
<dbReference type="Proteomes" id="UP000249046">
    <property type="component" value="Unassembled WGS sequence"/>
</dbReference>
<dbReference type="EMBL" id="QFPO01000001">
    <property type="protein sequence ID" value="PZQ19877.1"/>
    <property type="molecule type" value="Genomic_DNA"/>
</dbReference>
<sequence>MTPRGGHGYRACGWNEDTCSDDGGRRRVRTAVRSHRGPQCSAALHAKRHGCRRASRIDPVGCLSSRPTNGDARMVSVAGRNRCARLSPAVPFLTFLSYAPDARRGRRRLPPRLPHQRNTKAPSMNNHTDTLPLDLAQTVAANDTFTTLSKAIGIADLTDTLKSAGPYTVFAPTDAAFAQLPEGTLENWLMPENRAELISVLQYHLVRGRISPSEIGRMRDTPTVQGGKARIKMTDGRVTIDDANVSLRDVASKNGVIYSIDKVIMPSSHSPTRH</sequence>
<dbReference type="PANTHER" id="PTHR10900">
    <property type="entry name" value="PERIOSTIN-RELATED"/>
    <property type="match status" value="1"/>
</dbReference>
<organism evidence="3 4">
    <name type="scientific">Rhodanobacter denitrificans</name>
    <dbReference type="NCBI Taxonomy" id="666685"/>
    <lineage>
        <taxon>Bacteria</taxon>
        <taxon>Pseudomonadati</taxon>
        <taxon>Pseudomonadota</taxon>
        <taxon>Gammaproteobacteria</taxon>
        <taxon>Lysobacterales</taxon>
        <taxon>Rhodanobacteraceae</taxon>
        <taxon>Rhodanobacter</taxon>
    </lineage>
</organism>
<dbReference type="SUPFAM" id="SSF82153">
    <property type="entry name" value="FAS1 domain"/>
    <property type="match status" value="1"/>
</dbReference>
<comment type="caution">
    <text evidence="3">The sequence shown here is derived from an EMBL/GenBank/DDBJ whole genome shotgun (WGS) entry which is preliminary data.</text>
</comment>
<dbReference type="SMART" id="SM00554">
    <property type="entry name" value="FAS1"/>
    <property type="match status" value="1"/>
</dbReference>
<name>A0A2W5MIY0_9GAMM</name>
<dbReference type="FunFam" id="2.30.180.10:FF:000032">
    <property type="entry name" value="Fasciclin domain-containing protein, putative"/>
    <property type="match status" value="1"/>
</dbReference>
<reference evidence="3 4" key="1">
    <citation type="submission" date="2017-08" db="EMBL/GenBank/DDBJ databases">
        <title>Infants hospitalized years apart are colonized by the same room-sourced microbial strains.</title>
        <authorList>
            <person name="Brooks B."/>
            <person name="Olm M.R."/>
            <person name="Firek B.A."/>
            <person name="Baker R."/>
            <person name="Thomas B.C."/>
            <person name="Morowitz M.J."/>
            <person name="Banfield J.F."/>
        </authorList>
    </citation>
    <scope>NUCLEOTIDE SEQUENCE [LARGE SCALE GENOMIC DNA]</scope>
    <source>
        <strain evidence="3">S2_005_003_R2_42</strain>
    </source>
</reference>